<comment type="caution">
    <text evidence="1">The sequence shown here is derived from an EMBL/GenBank/DDBJ whole genome shotgun (WGS) entry which is preliminary data.</text>
</comment>
<dbReference type="AlphaFoldDB" id="A0A0F8YS98"/>
<feature type="non-terminal residue" evidence="1">
    <location>
        <position position="1"/>
    </location>
</feature>
<name>A0A0F8YS98_9ZZZZ</name>
<organism evidence="1">
    <name type="scientific">marine sediment metagenome</name>
    <dbReference type="NCBI Taxonomy" id="412755"/>
    <lineage>
        <taxon>unclassified sequences</taxon>
        <taxon>metagenomes</taxon>
        <taxon>ecological metagenomes</taxon>
    </lineage>
</organism>
<protein>
    <submittedName>
        <fullName evidence="1">Uncharacterized protein</fullName>
    </submittedName>
</protein>
<proteinExistence type="predicted"/>
<dbReference type="EMBL" id="LAZR01051837">
    <property type="protein sequence ID" value="KKK84312.1"/>
    <property type="molecule type" value="Genomic_DNA"/>
</dbReference>
<evidence type="ECO:0000313" key="1">
    <source>
        <dbReference type="EMBL" id="KKK84312.1"/>
    </source>
</evidence>
<gene>
    <name evidence="1" type="ORF">LCGC14_2784620</name>
</gene>
<reference evidence="1" key="1">
    <citation type="journal article" date="2015" name="Nature">
        <title>Complex archaea that bridge the gap between prokaryotes and eukaryotes.</title>
        <authorList>
            <person name="Spang A."/>
            <person name="Saw J.H."/>
            <person name="Jorgensen S.L."/>
            <person name="Zaremba-Niedzwiedzka K."/>
            <person name="Martijn J."/>
            <person name="Lind A.E."/>
            <person name="van Eijk R."/>
            <person name="Schleper C."/>
            <person name="Guy L."/>
            <person name="Ettema T.J."/>
        </authorList>
    </citation>
    <scope>NUCLEOTIDE SEQUENCE</scope>
</reference>
<accession>A0A0F8YS98</accession>
<sequence length="142" mass="16011">LMPGEKYAGTTVMPQPYEVLTVPHHDWPRIQGGLDEERYQYHCLMANPLHSSGRGWAEAVLIKEASAIQAAFKYWIARPTFGWIIPPGSSAAAARAHLAASIIYGDTSPDERHDYDHVARYVFSERAKVRVPLKTPVEMYME</sequence>